<feature type="transmembrane region" description="Helical" evidence="8">
    <location>
        <begin position="431"/>
        <end position="451"/>
    </location>
</feature>
<feature type="transmembrane region" description="Helical" evidence="8">
    <location>
        <begin position="160"/>
        <end position="182"/>
    </location>
</feature>
<feature type="transmembrane region" description="Helical" evidence="8">
    <location>
        <begin position="463"/>
        <end position="480"/>
    </location>
</feature>
<evidence type="ECO:0000256" key="4">
    <source>
        <dbReference type="ARBA" id="ARBA00022692"/>
    </source>
</evidence>
<dbReference type="VEuPathDB" id="FungiDB:BO80DRAFT_436027"/>
<evidence type="ECO:0000313" key="11">
    <source>
        <dbReference type="Proteomes" id="UP000249402"/>
    </source>
</evidence>
<dbReference type="InterPro" id="IPR003663">
    <property type="entry name" value="Sugar/inositol_transpt"/>
</dbReference>
<feature type="transmembrane region" description="Helical" evidence="8">
    <location>
        <begin position="104"/>
        <end position="125"/>
    </location>
</feature>
<keyword evidence="6 8" id="KW-0472">Membrane</keyword>
<dbReference type="GO" id="GO:0016020">
    <property type="term" value="C:membrane"/>
    <property type="evidence" value="ECO:0007669"/>
    <property type="project" value="UniProtKB-SubCell"/>
</dbReference>
<dbReference type="AlphaFoldDB" id="A0A395GWH5"/>
<protein>
    <submittedName>
        <fullName evidence="10">General substrate transporter</fullName>
    </submittedName>
</protein>
<evidence type="ECO:0000256" key="7">
    <source>
        <dbReference type="RuleBase" id="RU003346"/>
    </source>
</evidence>
<keyword evidence="4 8" id="KW-0812">Transmembrane</keyword>
<gene>
    <name evidence="10" type="ORF">BO80DRAFT_436027</name>
</gene>
<dbReference type="PROSITE" id="PS00216">
    <property type="entry name" value="SUGAR_TRANSPORT_1"/>
    <property type="match status" value="1"/>
</dbReference>
<feature type="transmembrane region" description="Helical" evidence="8">
    <location>
        <begin position="21"/>
        <end position="39"/>
    </location>
</feature>
<feature type="transmembrane region" description="Helical" evidence="8">
    <location>
        <begin position="355"/>
        <end position="376"/>
    </location>
</feature>
<feature type="transmembrane region" description="Helical" evidence="8">
    <location>
        <begin position="73"/>
        <end position="92"/>
    </location>
</feature>
<feature type="transmembrane region" description="Helical" evidence="8">
    <location>
        <begin position="194"/>
        <end position="214"/>
    </location>
</feature>
<dbReference type="GO" id="GO:0005351">
    <property type="term" value="F:carbohydrate:proton symporter activity"/>
    <property type="evidence" value="ECO:0007669"/>
    <property type="project" value="TreeGrafter"/>
</dbReference>
<organism evidence="10 11">
    <name type="scientific">Aspergillus ibericus CBS 121593</name>
    <dbReference type="NCBI Taxonomy" id="1448316"/>
    <lineage>
        <taxon>Eukaryota</taxon>
        <taxon>Fungi</taxon>
        <taxon>Dikarya</taxon>
        <taxon>Ascomycota</taxon>
        <taxon>Pezizomycotina</taxon>
        <taxon>Eurotiomycetes</taxon>
        <taxon>Eurotiomycetidae</taxon>
        <taxon>Eurotiales</taxon>
        <taxon>Aspergillaceae</taxon>
        <taxon>Aspergillus</taxon>
        <taxon>Aspergillus subgen. Circumdati</taxon>
    </lineage>
</organism>
<dbReference type="Pfam" id="PF00083">
    <property type="entry name" value="Sugar_tr"/>
    <property type="match status" value="1"/>
</dbReference>
<evidence type="ECO:0000256" key="6">
    <source>
        <dbReference type="ARBA" id="ARBA00023136"/>
    </source>
</evidence>
<dbReference type="EMBL" id="KZ824446">
    <property type="protein sequence ID" value="RAK99444.1"/>
    <property type="molecule type" value="Genomic_DNA"/>
</dbReference>
<evidence type="ECO:0000259" key="9">
    <source>
        <dbReference type="PROSITE" id="PS50850"/>
    </source>
</evidence>
<evidence type="ECO:0000256" key="3">
    <source>
        <dbReference type="ARBA" id="ARBA00022448"/>
    </source>
</evidence>
<dbReference type="PRINTS" id="PR00171">
    <property type="entry name" value="SUGRTRNSPORT"/>
</dbReference>
<dbReference type="InterPro" id="IPR020846">
    <property type="entry name" value="MFS_dom"/>
</dbReference>
<feature type="transmembrane region" description="Helical" evidence="8">
    <location>
        <begin position="131"/>
        <end position="148"/>
    </location>
</feature>
<dbReference type="SUPFAM" id="SSF103473">
    <property type="entry name" value="MFS general substrate transporter"/>
    <property type="match status" value="1"/>
</dbReference>
<reference evidence="10 11" key="1">
    <citation type="submission" date="2018-02" db="EMBL/GenBank/DDBJ databases">
        <title>The genomes of Aspergillus section Nigri reveals drivers in fungal speciation.</title>
        <authorList>
            <consortium name="DOE Joint Genome Institute"/>
            <person name="Vesth T.C."/>
            <person name="Nybo J."/>
            <person name="Theobald S."/>
            <person name="Brandl J."/>
            <person name="Frisvad J.C."/>
            <person name="Nielsen K.F."/>
            <person name="Lyhne E.K."/>
            <person name="Kogle M.E."/>
            <person name="Kuo A."/>
            <person name="Riley R."/>
            <person name="Clum A."/>
            <person name="Nolan M."/>
            <person name="Lipzen A."/>
            <person name="Salamov A."/>
            <person name="Henrissat B."/>
            <person name="Wiebenga A."/>
            <person name="De vries R.P."/>
            <person name="Grigoriev I.V."/>
            <person name="Mortensen U.H."/>
            <person name="Andersen M.R."/>
            <person name="Baker S.E."/>
        </authorList>
    </citation>
    <scope>NUCLEOTIDE SEQUENCE [LARGE SCALE GENOMIC DNA]</scope>
    <source>
        <strain evidence="10 11">CBS 121593</strain>
    </source>
</reference>
<dbReference type="PANTHER" id="PTHR48022:SF59">
    <property type="entry name" value="MAJOR FACILITATOR SUPERFAMILY (MFS) PROFILE DOMAIN-CONTAINING PROTEIN"/>
    <property type="match status" value="1"/>
</dbReference>
<dbReference type="GeneID" id="37225803"/>
<feature type="transmembrane region" description="Helical" evidence="8">
    <location>
        <begin position="287"/>
        <end position="309"/>
    </location>
</feature>
<accession>A0A395GWH5</accession>
<evidence type="ECO:0000256" key="8">
    <source>
        <dbReference type="SAM" id="Phobius"/>
    </source>
</evidence>
<dbReference type="PROSITE" id="PS00217">
    <property type="entry name" value="SUGAR_TRANSPORT_2"/>
    <property type="match status" value="1"/>
</dbReference>
<keyword evidence="11" id="KW-1185">Reference proteome</keyword>
<feature type="transmembrane region" description="Helical" evidence="8">
    <location>
        <begin position="329"/>
        <end position="348"/>
    </location>
</feature>
<dbReference type="InterPro" id="IPR005828">
    <property type="entry name" value="MFS_sugar_transport-like"/>
</dbReference>
<dbReference type="InterPro" id="IPR036259">
    <property type="entry name" value="MFS_trans_sf"/>
</dbReference>
<comment type="subcellular location">
    <subcellularLocation>
        <location evidence="1">Membrane</location>
        <topology evidence="1">Multi-pass membrane protein</topology>
    </subcellularLocation>
</comment>
<dbReference type="Proteomes" id="UP000249402">
    <property type="component" value="Unassembled WGS sequence"/>
</dbReference>
<name>A0A395GWH5_9EURO</name>
<dbReference type="Gene3D" id="1.20.1250.20">
    <property type="entry name" value="MFS general substrate transporter like domains"/>
    <property type="match status" value="1"/>
</dbReference>
<dbReference type="InterPro" id="IPR005829">
    <property type="entry name" value="Sugar_transporter_CS"/>
</dbReference>
<evidence type="ECO:0000313" key="10">
    <source>
        <dbReference type="EMBL" id="RAK99444.1"/>
    </source>
</evidence>
<comment type="similarity">
    <text evidence="2 7">Belongs to the major facilitator superfamily. Sugar transporter (TC 2.A.1.1) family.</text>
</comment>
<dbReference type="InterPro" id="IPR050360">
    <property type="entry name" value="MFS_Sugar_Transporters"/>
</dbReference>
<keyword evidence="3 7" id="KW-0813">Transport</keyword>
<evidence type="ECO:0000256" key="2">
    <source>
        <dbReference type="ARBA" id="ARBA00010992"/>
    </source>
</evidence>
<dbReference type="STRING" id="1448316.A0A395GWH5"/>
<evidence type="ECO:0000256" key="1">
    <source>
        <dbReference type="ARBA" id="ARBA00004141"/>
    </source>
</evidence>
<dbReference type="PANTHER" id="PTHR48022">
    <property type="entry name" value="PLASTIDIC GLUCOSE TRANSPORTER 4"/>
    <property type="match status" value="1"/>
</dbReference>
<evidence type="ECO:0000256" key="5">
    <source>
        <dbReference type="ARBA" id="ARBA00022989"/>
    </source>
</evidence>
<dbReference type="NCBIfam" id="TIGR00879">
    <property type="entry name" value="SP"/>
    <property type="match status" value="1"/>
</dbReference>
<sequence length="544" mass="60292">MGLIAETRQAIRDSPRGVFNWYLLFNTAIFALSGISRGFDEGNVACLVVQSRFRIKFGLDQQSPEQYANTKGWIVSIFTAGMALGCLACLPFNDRIGRRWTMRLSTLVYVGGVLGQGLCNGNLAGLYASRLISGLGVGGMTVTPPMYISEIAPKTIRGLLAIQYTACQQLGVVFGFFINYSITKQDDGTDMQWMFPTLIQLLPAAVWGLGMLICEESPRWLLYVGRRTQAVSVLARLRHLPSNHPTVVTEIAVMEYQILQEREAVTDASQWRLLKEIFVPVENRRRFFLVFMAHLFSQWSGGNAITQYLPTILGYLGTSGDAASLTTGIYAAVKFSCVLIFSLVIVDFVGRRRSLMAGISLQITTLVYLACYLGITRGMTTTALLHMPSAGRASKGAIAAIFLHGIGWVIGWFSMPFLIGAEIFPIRIRSLAVSMGMAWHWLFAFGCARATPDLLEVTHEWGAFVFFACICLVSLVYVFFAMPDTTGRSLEALDGLFQRPWYTVYLVAYAKEEDELEVQAIHERGKSEMVGEMEESADTCLVTV</sequence>
<feature type="domain" description="Major facilitator superfamily (MFS) profile" evidence="9">
    <location>
        <begin position="26"/>
        <end position="486"/>
    </location>
</feature>
<feature type="transmembrane region" description="Helical" evidence="8">
    <location>
        <begin position="396"/>
        <end position="419"/>
    </location>
</feature>
<proteinExistence type="inferred from homology"/>
<dbReference type="RefSeq" id="XP_025573772.1">
    <property type="nucleotide sequence ID" value="XM_025720938.1"/>
</dbReference>
<keyword evidence="5 8" id="KW-1133">Transmembrane helix</keyword>
<dbReference type="OrthoDB" id="298012at2759"/>
<dbReference type="PROSITE" id="PS50850">
    <property type="entry name" value="MFS"/>
    <property type="match status" value="1"/>
</dbReference>